<evidence type="ECO:0000313" key="8">
    <source>
        <dbReference type="Proteomes" id="UP000187735"/>
    </source>
</evidence>
<keyword evidence="8" id="KW-1185">Reference proteome</keyword>
<keyword evidence="3 6" id="KW-0812">Transmembrane</keyword>
<feature type="transmembrane region" description="Helical" evidence="6">
    <location>
        <begin position="149"/>
        <end position="175"/>
    </location>
</feature>
<dbReference type="GO" id="GO:0005886">
    <property type="term" value="C:plasma membrane"/>
    <property type="evidence" value="ECO:0007669"/>
    <property type="project" value="UniProtKB-SubCell"/>
</dbReference>
<evidence type="ECO:0000256" key="4">
    <source>
        <dbReference type="ARBA" id="ARBA00022989"/>
    </source>
</evidence>
<evidence type="ECO:0000256" key="2">
    <source>
        <dbReference type="ARBA" id="ARBA00022475"/>
    </source>
</evidence>
<keyword evidence="5 6" id="KW-0472">Membrane</keyword>
<dbReference type="PIRSF" id="PIRSF006324">
    <property type="entry name" value="LeuE"/>
    <property type="match status" value="1"/>
</dbReference>
<dbReference type="PANTHER" id="PTHR30086">
    <property type="entry name" value="ARGININE EXPORTER PROTEIN ARGO"/>
    <property type="match status" value="1"/>
</dbReference>
<dbReference type="AlphaFoldDB" id="A0A1P8WCN7"/>
<accession>A0A1P8WCN7</accession>
<proteinExistence type="predicted"/>
<dbReference type="OrthoDB" id="9784202at2"/>
<reference evidence="7 8" key="1">
    <citation type="journal article" date="2016" name="Front. Microbiol.">
        <title>Fuerstia marisgermanicae gen. nov., sp. nov., an Unusual Member of the Phylum Planctomycetes from the German Wadden Sea.</title>
        <authorList>
            <person name="Kohn T."/>
            <person name="Heuer A."/>
            <person name="Jogler M."/>
            <person name="Vollmers J."/>
            <person name="Boedeker C."/>
            <person name="Bunk B."/>
            <person name="Rast P."/>
            <person name="Borchert D."/>
            <person name="Glockner I."/>
            <person name="Freese H.M."/>
            <person name="Klenk H.P."/>
            <person name="Overmann J."/>
            <person name="Kaster A.K."/>
            <person name="Rohde M."/>
            <person name="Wiegand S."/>
            <person name="Jogler C."/>
        </authorList>
    </citation>
    <scope>NUCLEOTIDE SEQUENCE [LARGE SCALE GENOMIC DNA]</scope>
    <source>
        <strain evidence="7 8">NH11</strain>
    </source>
</reference>
<dbReference type="Pfam" id="PF01810">
    <property type="entry name" value="LysE"/>
    <property type="match status" value="1"/>
</dbReference>
<dbReference type="EMBL" id="CP017641">
    <property type="protein sequence ID" value="APZ91799.1"/>
    <property type="molecule type" value="Genomic_DNA"/>
</dbReference>
<dbReference type="InterPro" id="IPR001123">
    <property type="entry name" value="LeuE-type"/>
</dbReference>
<evidence type="ECO:0000256" key="6">
    <source>
        <dbReference type="SAM" id="Phobius"/>
    </source>
</evidence>
<dbReference type="GO" id="GO:0015171">
    <property type="term" value="F:amino acid transmembrane transporter activity"/>
    <property type="evidence" value="ECO:0007669"/>
    <property type="project" value="TreeGrafter"/>
</dbReference>
<comment type="subcellular location">
    <subcellularLocation>
        <location evidence="1">Cell membrane</location>
        <topology evidence="1">Multi-pass membrane protein</topology>
    </subcellularLocation>
</comment>
<protein>
    <submittedName>
        <fullName evidence="7">Homoserine/homoserine lactone efflux protein</fullName>
    </submittedName>
</protein>
<gene>
    <name evidence="7" type="primary">rhtB</name>
    <name evidence="7" type="ORF">Fuma_01393</name>
</gene>
<name>A0A1P8WCN7_9PLAN</name>
<dbReference type="KEGG" id="fmr:Fuma_01393"/>
<dbReference type="Proteomes" id="UP000187735">
    <property type="component" value="Chromosome"/>
</dbReference>
<evidence type="ECO:0000256" key="3">
    <source>
        <dbReference type="ARBA" id="ARBA00022692"/>
    </source>
</evidence>
<keyword evidence="4 6" id="KW-1133">Transmembrane helix</keyword>
<dbReference type="STRING" id="1891926.Fuma_01393"/>
<evidence type="ECO:0000256" key="5">
    <source>
        <dbReference type="ARBA" id="ARBA00023136"/>
    </source>
</evidence>
<dbReference type="PANTHER" id="PTHR30086:SF20">
    <property type="entry name" value="ARGININE EXPORTER PROTEIN ARGO-RELATED"/>
    <property type="match status" value="1"/>
</dbReference>
<evidence type="ECO:0000313" key="7">
    <source>
        <dbReference type="EMBL" id="APZ91799.1"/>
    </source>
</evidence>
<sequence>MLPLDSMLTFLTASVLLSLAPGPDNIFVLTQSALNGKLAGLLVTLGLCTGLLVHTSAVAFGVAAIVQTSAVAFATLKFLGAGYLLFLAWQAFRGAGADLAKVGANKSGLGMLYRRGVIMNITNPKVSIFFLAFLPQFAVPANGPVIPQIMMLGGVFILVTLSVFGCVALAAGVLSDRFSKSDRVQRTLNRIAGVVFVCLALKLATTDR</sequence>
<organism evidence="7 8">
    <name type="scientific">Fuerstiella marisgermanici</name>
    <dbReference type="NCBI Taxonomy" id="1891926"/>
    <lineage>
        <taxon>Bacteria</taxon>
        <taxon>Pseudomonadati</taxon>
        <taxon>Planctomycetota</taxon>
        <taxon>Planctomycetia</taxon>
        <taxon>Planctomycetales</taxon>
        <taxon>Planctomycetaceae</taxon>
        <taxon>Fuerstiella</taxon>
    </lineage>
</organism>
<evidence type="ECO:0000256" key="1">
    <source>
        <dbReference type="ARBA" id="ARBA00004651"/>
    </source>
</evidence>
<feature type="transmembrane region" description="Helical" evidence="6">
    <location>
        <begin position="187"/>
        <end position="205"/>
    </location>
</feature>
<keyword evidence="2" id="KW-1003">Cell membrane</keyword>
<dbReference type="RefSeq" id="WP_077023500.1">
    <property type="nucleotide sequence ID" value="NZ_CP017641.1"/>
</dbReference>
<feature type="transmembrane region" description="Helical" evidence="6">
    <location>
        <begin position="38"/>
        <end position="63"/>
    </location>
</feature>
<feature type="transmembrane region" description="Helical" evidence="6">
    <location>
        <begin position="70"/>
        <end position="92"/>
    </location>
</feature>